<name>A0A0B4X3E3_9HYPH</name>
<dbReference type="Gene3D" id="3.30.530.20">
    <property type="match status" value="1"/>
</dbReference>
<dbReference type="InterPro" id="IPR019587">
    <property type="entry name" value="Polyketide_cyclase/dehydratase"/>
</dbReference>
<gene>
    <name evidence="2" type="ORF">RGR602_CH01629</name>
</gene>
<dbReference type="AlphaFoldDB" id="A0A0B4X3E3"/>
<dbReference type="KEGG" id="rga:RGR602_CH01629"/>
<reference evidence="2 3" key="1">
    <citation type="submission" date="2013-11" db="EMBL/GenBank/DDBJ databases">
        <title>Complete genome sequence of Rhizobium gallicum bv. gallicum R602.</title>
        <authorList>
            <person name="Bustos P."/>
            <person name="Santamaria R.I."/>
            <person name="Lozano L."/>
            <person name="Acosta J.L."/>
            <person name="Ormeno-Orrillo E."/>
            <person name="Rogel M.A."/>
            <person name="Romero D."/>
            <person name="Cevallos M.A."/>
            <person name="Martinez-Romero E."/>
            <person name="Gonzalez V."/>
        </authorList>
    </citation>
    <scope>NUCLEOTIDE SEQUENCE [LARGE SCALE GENOMIC DNA]</scope>
    <source>
        <strain evidence="2 3">R602</strain>
    </source>
</reference>
<accession>A0A0B4X3E3</accession>
<feature type="signal peptide" evidence="1">
    <location>
        <begin position="1"/>
        <end position="25"/>
    </location>
</feature>
<evidence type="ECO:0000313" key="2">
    <source>
        <dbReference type="EMBL" id="AJD40973.1"/>
    </source>
</evidence>
<dbReference type="HOGENOM" id="CLU_106645_0_0_5"/>
<dbReference type="Proteomes" id="UP000031368">
    <property type="component" value="Chromosome"/>
</dbReference>
<evidence type="ECO:0000313" key="3">
    <source>
        <dbReference type="Proteomes" id="UP000031368"/>
    </source>
</evidence>
<sequence>MTKRTLRTLAAAIAAMGLLVESAAALEVASSATVAGKPDVVWQKIGDFCAIQTWHPAISKCAQSEEGGSTYRTLTTSDGGTVKEKLVEHTDTSYTYEIIDSPLPVENYRATISVSAEGDRTRVDWKSSFDAKGKSDSEAKDVISGIYKAGLDKIAEMSGN</sequence>
<dbReference type="RefSeq" id="WP_039844664.1">
    <property type="nucleotide sequence ID" value="NZ_CP006877.1"/>
</dbReference>
<dbReference type="InterPro" id="IPR023393">
    <property type="entry name" value="START-like_dom_sf"/>
</dbReference>
<feature type="chain" id="PRO_5002097351" evidence="1">
    <location>
        <begin position="26"/>
        <end position="160"/>
    </location>
</feature>
<dbReference type="CDD" id="cd07821">
    <property type="entry name" value="PYR_PYL_RCAR_like"/>
    <property type="match status" value="1"/>
</dbReference>
<dbReference type="EMBL" id="CP006877">
    <property type="protein sequence ID" value="AJD40973.1"/>
    <property type="molecule type" value="Genomic_DNA"/>
</dbReference>
<organism evidence="2 3">
    <name type="scientific">Rhizobium gallicum bv. gallicum R602sp</name>
    <dbReference type="NCBI Taxonomy" id="1041138"/>
    <lineage>
        <taxon>Bacteria</taxon>
        <taxon>Pseudomonadati</taxon>
        <taxon>Pseudomonadota</taxon>
        <taxon>Alphaproteobacteria</taxon>
        <taxon>Hyphomicrobiales</taxon>
        <taxon>Rhizobiaceae</taxon>
        <taxon>Rhizobium/Agrobacterium group</taxon>
        <taxon>Rhizobium</taxon>
    </lineage>
</organism>
<proteinExistence type="predicted"/>
<evidence type="ECO:0000256" key="1">
    <source>
        <dbReference type="SAM" id="SignalP"/>
    </source>
</evidence>
<dbReference type="Pfam" id="PF10604">
    <property type="entry name" value="Polyketide_cyc2"/>
    <property type="match status" value="1"/>
</dbReference>
<keyword evidence="3" id="KW-1185">Reference proteome</keyword>
<dbReference type="PANTHER" id="PTHR39332:SF7">
    <property type="entry name" value="SRPBCC FAMILY PROTEIN"/>
    <property type="match status" value="1"/>
</dbReference>
<dbReference type="SUPFAM" id="SSF55961">
    <property type="entry name" value="Bet v1-like"/>
    <property type="match status" value="1"/>
</dbReference>
<protein>
    <submittedName>
        <fullName evidence="2">Polyketide cyclase/dehydrase START-like domain-containing protein</fullName>
    </submittedName>
</protein>
<dbReference type="PANTHER" id="PTHR39332">
    <property type="entry name" value="BLL4707 PROTEIN"/>
    <property type="match status" value="1"/>
</dbReference>
<keyword evidence="1" id="KW-0732">Signal</keyword>